<dbReference type="AlphaFoldDB" id="A0A6A5V7Q5"/>
<sequence length="178" mass="19865">MPPLPSVPADRDRLSKLPTSTPDGYTMLSKLCLLAMVVVTGLRLAIIKHLSRKRRSSAPGPTIHAPEKVPISRQGASEKHLRHAPLFGGQAEPYTTLYPWILPPQPLPGPYDPRLYPLPTLRRHSYDPSTNVSTERSEIAYIRRVSLNSIPTQQSTIRGTVTTSSKGWRRNQWIISGE</sequence>
<feature type="transmembrane region" description="Helical" evidence="2">
    <location>
        <begin position="27"/>
        <end position="46"/>
    </location>
</feature>
<keyword evidence="2" id="KW-0812">Transmembrane</keyword>
<protein>
    <submittedName>
        <fullName evidence="3">Uncharacterized protein</fullName>
    </submittedName>
</protein>
<evidence type="ECO:0000256" key="2">
    <source>
        <dbReference type="SAM" id="Phobius"/>
    </source>
</evidence>
<accession>A0A6A5V7Q5</accession>
<evidence type="ECO:0000313" key="4">
    <source>
        <dbReference type="Proteomes" id="UP000800036"/>
    </source>
</evidence>
<feature type="region of interest" description="Disordered" evidence="1">
    <location>
        <begin position="1"/>
        <end position="20"/>
    </location>
</feature>
<evidence type="ECO:0000313" key="3">
    <source>
        <dbReference type="EMBL" id="KAF1971046.1"/>
    </source>
</evidence>
<name>A0A6A5V7Q5_9PLEO</name>
<keyword evidence="4" id="KW-1185">Reference proteome</keyword>
<keyword evidence="2" id="KW-0472">Membrane</keyword>
<gene>
    <name evidence="3" type="ORF">BU23DRAFT_199028</name>
</gene>
<evidence type="ECO:0000256" key="1">
    <source>
        <dbReference type="SAM" id="MobiDB-lite"/>
    </source>
</evidence>
<dbReference type="OrthoDB" id="3942886at2759"/>
<reference evidence="3" key="1">
    <citation type="journal article" date="2020" name="Stud. Mycol.">
        <title>101 Dothideomycetes genomes: a test case for predicting lifestyles and emergence of pathogens.</title>
        <authorList>
            <person name="Haridas S."/>
            <person name="Albert R."/>
            <person name="Binder M."/>
            <person name="Bloem J."/>
            <person name="Labutti K."/>
            <person name="Salamov A."/>
            <person name="Andreopoulos B."/>
            <person name="Baker S."/>
            <person name="Barry K."/>
            <person name="Bills G."/>
            <person name="Bluhm B."/>
            <person name="Cannon C."/>
            <person name="Castanera R."/>
            <person name="Culley D."/>
            <person name="Daum C."/>
            <person name="Ezra D."/>
            <person name="Gonzalez J."/>
            <person name="Henrissat B."/>
            <person name="Kuo A."/>
            <person name="Liang C."/>
            <person name="Lipzen A."/>
            <person name="Lutzoni F."/>
            <person name="Magnuson J."/>
            <person name="Mondo S."/>
            <person name="Nolan M."/>
            <person name="Ohm R."/>
            <person name="Pangilinan J."/>
            <person name="Park H.-J."/>
            <person name="Ramirez L."/>
            <person name="Alfaro M."/>
            <person name="Sun H."/>
            <person name="Tritt A."/>
            <person name="Yoshinaga Y."/>
            <person name="Zwiers L.-H."/>
            <person name="Turgeon B."/>
            <person name="Goodwin S."/>
            <person name="Spatafora J."/>
            <person name="Crous P."/>
            <person name="Grigoriev I."/>
        </authorList>
    </citation>
    <scope>NUCLEOTIDE SEQUENCE</scope>
    <source>
        <strain evidence="3">CBS 107.79</strain>
    </source>
</reference>
<dbReference type="Proteomes" id="UP000800036">
    <property type="component" value="Unassembled WGS sequence"/>
</dbReference>
<dbReference type="EMBL" id="ML976696">
    <property type="protein sequence ID" value="KAF1971046.1"/>
    <property type="molecule type" value="Genomic_DNA"/>
</dbReference>
<organism evidence="3 4">
    <name type="scientific">Bimuria novae-zelandiae CBS 107.79</name>
    <dbReference type="NCBI Taxonomy" id="1447943"/>
    <lineage>
        <taxon>Eukaryota</taxon>
        <taxon>Fungi</taxon>
        <taxon>Dikarya</taxon>
        <taxon>Ascomycota</taxon>
        <taxon>Pezizomycotina</taxon>
        <taxon>Dothideomycetes</taxon>
        <taxon>Pleosporomycetidae</taxon>
        <taxon>Pleosporales</taxon>
        <taxon>Massarineae</taxon>
        <taxon>Didymosphaeriaceae</taxon>
        <taxon>Bimuria</taxon>
    </lineage>
</organism>
<keyword evidence="2" id="KW-1133">Transmembrane helix</keyword>
<proteinExistence type="predicted"/>